<dbReference type="SUPFAM" id="SSF53335">
    <property type="entry name" value="S-adenosyl-L-methionine-dependent methyltransferases"/>
    <property type="match status" value="1"/>
</dbReference>
<dbReference type="Pfam" id="PF05711">
    <property type="entry name" value="TylF"/>
    <property type="match status" value="1"/>
</dbReference>
<dbReference type="InterPro" id="IPR008884">
    <property type="entry name" value="TylF_MeTrfase"/>
</dbReference>
<accession>A0A3B0YEI5</accession>
<protein>
    <recommendedName>
        <fullName evidence="2">Methyltransferase</fullName>
    </recommendedName>
</protein>
<evidence type="ECO:0000313" key="1">
    <source>
        <dbReference type="EMBL" id="VAW67184.1"/>
    </source>
</evidence>
<evidence type="ECO:0008006" key="2">
    <source>
        <dbReference type="Google" id="ProtNLM"/>
    </source>
</evidence>
<dbReference type="PANTHER" id="PTHR40036:SF1">
    <property type="entry name" value="MACROCIN O-METHYLTRANSFERASE"/>
    <property type="match status" value="1"/>
</dbReference>
<dbReference type="PANTHER" id="PTHR40036">
    <property type="entry name" value="MACROCIN O-METHYLTRANSFERASE"/>
    <property type="match status" value="1"/>
</dbReference>
<name>A0A3B0YEI5_9ZZZZ</name>
<proteinExistence type="predicted"/>
<dbReference type="InterPro" id="IPR029063">
    <property type="entry name" value="SAM-dependent_MTases_sf"/>
</dbReference>
<gene>
    <name evidence="1" type="ORF">MNBD_GAMMA09-3046</name>
</gene>
<organism evidence="1">
    <name type="scientific">hydrothermal vent metagenome</name>
    <dbReference type="NCBI Taxonomy" id="652676"/>
    <lineage>
        <taxon>unclassified sequences</taxon>
        <taxon>metagenomes</taxon>
        <taxon>ecological metagenomes</taxon>
    </lineage>
</organism>
<sequence length="270" mass="31075">MIYDTCRNIFRTVSRKIVMAGSHTKKRGLYEYQEQYQHFYRCMIFLGRNGIEGDILEYGSADGTSITMLHSTADEMLAQREKMKFRIFAFDSFEGLPDATGLDQQHHTDSTTPGVKFVRGGYSFSQQEVQKKLDEEIGNTEHISLIKGWYEDTLTQKLKDDHNIRKASFINIDCDYYESTKTALNWCKSLIQQGTIISFDDWYCYKASEDLGEMKAFSEFLKENPQLSSTPYSQYSWHGQSFIMSVKETDVLEEQPQPAATHAKKAEATA</sequence>
<dbReference type="EMBL" id="UOFI01000093">
    <property type="protein sequence ID" value="VAW67184.1"/>
    <property type="molecule type" value="Genomic_DNA"/>
</dbReference>
<dbReference type="AlphaFoldDB" id="A0A3B0YEI5"/>
<dbReference type="Gene3D" id="3.40.50.150">
    <property type="entry name" value="Vaccinia Virus protein VP39"/>
    <property type="match status" value="1"/>
</dbReference>
<reference evidence="1" key="1">
    <citation type="submission" date="2018-06" db="EMBL/GenBank/DDBJ databases">
        <authorList>
            <person name="Zhirakovskaya E."/>
        </authorList>
    </citation>
    <scope>NUCLEOTIDE SEQUENCE</scope>
</reference>